<dbReference type="Proteomes" id="UP000035159">
    <property type="component" value="Chromosome"/>
</dbReference>
<evidence type="ECO:0000256" key="1">
    <source>
        <dbReference type="ARBA" id="ARBA00002268"/>
    </source>
</evidence>
<evidence type="ECO:0000256" key="12">
    <source>
        <dbReference type="ARBA" id="ARBA00023014"/>
    </source>
</evidence>
<dbReference type="InterPro" id="IPR003828">
    <property type="entry name" value="QueH"/>
</dbReference>
<gene>
    <name evidence="17" type="primary">queH</name>
    <name evidence="18" type="ORF">IX53_00170</name>
</gene>
<evidence type="ECO:0000256" key="13">
    <source>
        <dbReference type="ARBA" id="ARBA00023157"/>
    </source>
</evidence>
<dbReference type="EMBL" id="CP011232">
    <property type="protein sequence ID" value="AKI96504.1"/>
    <property type="molecule type" value="Genomic_DNA"/>
</dbReference>
<evidence type="ECO:0000256" key="8">
    <source>
        <dbReference type="ARBA" id="ARBA00022723"/>
    </source>
</evidence>
<dbReference type="AlphaFoldDB" id="A0A0G2ZAA2"/>
<evidence type="ECO:0000313" key="19">
    <source>
        <dbReference type="Proteomes" id="UP000035159"/>
    </source>
</evidence>
<dbReference type="HAMAP" id="MF_02089">
    <property type="entry name" value="QueH"/>
    <property type="match status" value="1"/>
</dbReference>
<dbReference type="STRING" id="1330330.IX53_00170"/>
<dbReference type="PANTHER" id="PTHR36701:SF1">
    <property type="entry name" value="EPOXYQUEUOSINE REDUCTASE QUEH"/>
    <property type="match status" value="1"/>
</dbReference>
<evidence type="ECO:0000256" key="14">
    <source>
        <dbReference type="ARBA" id="ARBA00023284"/>
    </source>
</evidence>
<comment type="pathway">
    <text evidence="2 17">tRNA modification; tRNA-queuosine biosynthesis.</text>
</comment>
<evidence type="ECO:0000256" key="9">
    <source>
        <dbReference type="ARBA" id="ARBA00022785"/>
    </source>
</evidence>
<keyword evidence="12 17" id="KW-0411">Iron-sulfur</keyword>
<evidence type="ECO:0000256" key="17">
    <source>
        <dbReference type="HAMAP-Rule" id="MF_02089"/>
    </source>
</evidence>
<keyword evidence="14 17" id="KW-0676">Redox-active center</keyword>
<evidence type="ECO:0000256" key="11">
    <source>
        <dbReference type="ARBA" id="ARBA00023004"/>
    </source>
</evidence>
<reference evidence="18 19" key="1">
    <citation type="submission" date="2015-04" db="EMBL/GenBank/DDBJ databases">
        <title>Complete Genome Sequence of Kosmotoga pacifica SLHLJ1.</title>
        <authorList>
            <person name="Jiang L.J."/>
            <person name="Shao Z.Z."/>
            <person name="Jebbar M."/>
        </authorList>
    </citation>
    <scope>NUCLEOTIDE SEQUENCE [LARGE SCALE GENOMIC DNA]</scope>
    <source>
        <strain evidence="18 19">SLHLJ1</strain>
    </source>
</reference>
<keyword evidence="6 17" id="KW-0004">4Fe-4S</keyword>
<evidence type="ECO:0000256" key="7">
    <source>
        <dbReference type="ARBA" id="ARBA00022694"/>
    </source>
</evidence>
<keyword evidence="13 17" id="KW-1015">Disulfide bond</keyword>
<dbReference type="UniPathway" id="UPA00392"/>
<keyword evidence="9 17" id="KW-0671">Queuosine biosynthesis</keyword>
<evidence type="ECO:0000256" key="2">
    <source>
        <dbReference type="ARBA" id="ARBA00004691"/>
    </source>
</evidence>
<comment type="similarity">
    <text evidence="3 17">Belongs to the QueH family.</text>
</comment>
<name>A0A0G2ZAA2_9BACT</name>
<dbReference type="KEGG" id="kpf:IX53_00170"/>
<comment type="catalytic activity">
    <reaction evidence="16 17">
        <text>epoxyqueuosine(34) in tRNA + AH2 = queuosine(34) in tRNA + A + H2O</text>
        <dbReference type="Rhea" id="RHEA:32159"/>
        <dbReference type="Rhea" id="RHEA-COMP:18571"/>
        <dbReference type="Rhea" id="RHEA-COMP:18582"/>
        <dbReference type="ChEBI" id="CHEBI:13193"/>
        <dbReference type="ChEBI" id="CHEBI:15377"/>
        <dbReference type="ChEBI" id="CHEBI:17499"/>
        <dbReference type="ChEBI" id="CHEBI:194431"/>
        <dbReference type="ChEBI" id="CHEBI:194443"/>
        <dbReference type="EC" id="1.17.99.6"/>
    </reaction>
</comment>
<proteinExistence type="inferred from homology"/>
<evidence type="ECO:0000256" key="5">
    <source>
        <dbReference type="ARBA" id="ARBA00016895"/>
    </source>
</evidence>
<dbReference type="GO" id="GO:0052693">
    <property type="term" value="F:epoxyqueuosine reductase activity"/>
    <property type="evidence" value="ECO:0007669"/>
    <property type="project" value="UniProtKB-UniRule"/>
</dbReference>
<dbReference type="OrthoDB" id="9801033at2"/>
<evidence type="ECO:0000256" key="4">
    <source>
        <dbReference type="ARBA" id="ARBA00012622"/>
    </source>
</evidence>
<evidence type="ECO:0000256" key="16">
    <source>
        <dbReference type="ARBA" id="ARBA00047415"/>
    </source>
</evidence>
<keyword evidence="19" id="KW-1185">Reference proteome</keyword>
<keyword evidence="11 17" id="KW-0408">Iron</keyword>
<dbReference type="Pfam" id="PF02677">
    <property type="entry name" value="QueH"/>
    <property type="match status" value="1"/>
</dbReference>
<organism evidence="18 19">
    <name type="scientific">Kosmotoga pacifica</name>
    <dbReference type="NCBI Taxonomy" id="1330330"/>
    <lineage>
        <taxon>Bacteria</taxon>
        <taxon>Thermotogati</taxon>
        <taxon>Thermotogota</taxon>
        <taxon>Thermotogae</taxon>
        <taxon>Kosmotogales</taxon>
        <taxon>Kosmotogaceae</taxon>
        <taxon>Kosmotoga</taxon>
    </lineage>
</organism>
<dbReference type="PATRIC" id="fig|1330330.3.peg.34"/>
<keyword evidence="10 17" id="KW-0560">Oxidoreductase</keyword>
<comment type="function">
    <text evidence="1 17">Catalyzes the conversion of epoxyqueuosine (oQ) to queuosine (Q), which is a hypermodified base found in the wobble positions of tRNA(Asp), tRNA(Asn), tRNA(His) and tRNA(Tyr).</text>
</comment>
<sequence>MILLHVCCAPDELIALEHLEEEDIKEITVFFFNPNIFPYEEYTKRLREFYKISKRYPIDTIEGEYDGDFSSNFLSKFATEPEGGKRCYYCIRYRLAVTAQRAKALGYSAFSTTLLASPKKNVEMVHRVGREVEKALGVKYIPFDFRNGKNKERIRELMKDVYKQNYCGCVFALREQVIKKQERDERDRMLFREHFSQLEHLWQFRGKPLSFSELGEKDMSELKKIIEILKPSALVIDENTAEKFGLNKNWLKCGKYNCRIERR</sequence>
<feature type="binding site" evidence="17">
    <location>
        <position position="90"/>
    </location>
    <ligand>
        <name>[4Fe-4S] cluster</name>
        <dbReference type="ChEBI" id="CHEBI:49883"/>
    </ligand>
</feature>
<accession>A0A0G2ZAA2</accession>
<feature type="binding site" evidence="17">
    <location>
        <position position="87"/>
    </location>
    <ligand>
        <name>[4Fe-4S] cluster</name>
        <dbReference type="ChEBI" id="CHEBI:49883"/>
    </ligand>
</feature>
<evidence type="ECO:0000256" key="3">
    <source>
        <dbReference type="ARBA" id="ARBA00008207"/>
    </source>
</evidence>
<dbReference type="PANTHER" id="PTHR36701">
    <property type="entry name" value="EPOXYQUEUOSINE REDUCTASE QUEH"/>
    <property type="match status" value="1"/>
</dbReference>
<dbReference type="RefSeq" id="WP_047753639.1">
    <property type="nucleotide sequence ID" value="NZ_CAJUHA010000010.1"/>
</dbReference>
<evidence type="ECO:0000256" key="10">
    <source>
        <dbReference type="ARBA" id="ARBA00023002"/>
    </source>
</evidence>
<dbReference type="EC" id="1.17.99.6" evidence="4 17"/>
<feature type="binding site" evidence="17">
    <location>
        <position position="8"/>
    </location>
    <ligand>
        <name>[4Fe-4S] cluster</name>
        <dbReference type="ChEBI" id="CHEBI:49883"/>
    </ligand>
</feature>
<dbReference type="GO" id="GO:0008616">
    <property type="term" value="P:tRNA queuosine(34) biosynthetic process"/>
    <property type="evidence" value="ECO:0007669"/>
    <property type="project" value="UniProtKB-UniRule"/>
</dbReference>
<protein>
    <recommendedName>
        <fullName evidence="5 17">Epoxyqueuosine reductase QueH</fullName>
        <ecNumber evidence="4 17">1.17.99.6</ecNumber>
    </recommendedName>
    <alternativeName>
        <fullName evidence="15 17">Queuosine biosynthesis protein QueH</fullName>
    </alternativeName>
</protein>
<feature type="binding site" evidence="17">
    <location>
        <position position="7"/>
    </location>
    <ligand>
        <name>[4Fe-4S] cluster</name>
        <dbReference type="ChEBI" id="CHEBI:49883"/>
    </ligand>
</feature>
<keyword evidence="7 17" id="KW-0819">tRNA processing</keyword>
<dbReference type="GO" id="GO:0051539">
    <property type="term" value="F:4 iron, 4 sulfur cluster binding"/>
    <property type="evidence" value="ECO:0007669"/>
    <property type="project" value="UniProtKB-UniRule"/>
</dbReference>
<evidence type="ECO:0000256" key="15">
    <source>
        <dbReference type="ARBA" id="ARBA00031446"/>
    </source>
</evidence>
<dbReference type="GO" id="GO:0046872">
    <property type="term" value="F:metal ion binding"/>
    <property type="evidence" value="ECO:0007669"/>
    <property type="project" value="UniProtKB-KW"/>
</dbReference>
<feature type="disulfide bond" description="Redox-active" evidence="17">
    <location>
        <begin position="167"/>
        <end position="169"/>
    </location>
</feature>
<keyword evidence="8 17" id="KW-0479">Metal-binding</keyword>
<evidence type="ECO:0000313" key="18">
    <source>
        <dbReference type="EMBL" id="AKI96504.1"/>
    </source>
</evidence>
<evidence type="ECO:0000256" key="6">
    <source>
        <dbReference type="ARBA" id="ARBA00022485"/>
    </source>
</evidence>